<keyword evidence="2" id="KW-1185">Reference proteome</keyword>
<dbReference type="RefSeq" id="WP_093936019.1">
    <property type="nucleotide sequence ID" value="NZ_NMQT01000083.1"/>
</dbReference>
<evidence type="ECO:0000313" key="2">
    <source>
        <dbReference type="Proteomes" id="UP000215223"/>
    </source>
</evidence>
<dbReference type="EMBL" id="NMQT01000083">
    <property type="protein sequence ID" value="OXM52693.1"/>
    <property type="molecule type" value="Genomic_DNA"/>
</dbReference>
<accession>A0A229S191</accession>
<evidence type="ECO:0000313" key="1">
    <source>
        <dbReference type="EMBL" id="OXM52693.1"/>
    </source>
</evidence>
<dbReference type="OrthoDB" id="3293325at2"/>
<name>A0A229S191_9PSEU</name>
<gene>
    <name evidence="1" type="ORF">CFP71_23025</name>
</gene>
<dbReference type="Proteomes" id="UP000215223">
    <property type="component" value="Unassembled WGS sequence"/>
</dbReference>
<sequence>MLVQVERSSQGPGDAAPVTVMTSVGTVPAFWGGNPEAAAGEHYIEWELDEEFRWEFNCSPVAVEEPRLFQNERGVFCRGRLGLTGFEGAQPFAHLELAGAMIDLGHIDGLPPGMDGEWIEINLSSEKIKIYPYQL</sequence>
<organism evidence="1 2">
    <name type="scientific">Amycolatopsis thailandensis</name>
    <dbReference type="NCBI Taxonomy" id="589330"/>
    <lineage>
        <taxon>Bacteria</taxon>
        <taxon>Bacillati</taxon>
        <taxon>Actinomycetota</taxon>
        <taxon>Actinomycetes</taxon>
        <taxon>Pseudonocardiales</taxon>
        <taxon>Pseudonocardiaceae</taxon>
        <taxon>Amycolatopsis</taxon>
    </lineage>
</organism>
<dbReference type="AlphaFoldDB" id="A0A229S191"/>
<reference evidence="1 2" key="1">
    <citation type="submission" date="2017-07" db="EMBL/GenBank/DDBJ databases">
        <title>Amycolatopsis thailandensis Genome sequencing and assembly.</title>
        <authorList>
            <person name="Kaur N."/>
            <person name="Mayilraj S."/>
        </authorList>
    </citation>
    <scope>NUCLEOTIDE SEQUENCE [LARGE SCALE GENOMIC DNA]</scope>
    <source>
        <strain evidence="1 2">JCM 16380</strain>
    </source>
</reference>
<protein>
    <submittedName>
        <fullName evidence="1">Uncharacterized protein</fullName>
    </submittedName>
</protein>
<proteinExistence type="predicted"/>
<comment type="caution">
    <text evidence="1">The sequence shown here is derived from an EMBL/GenBank/DDBJ whole genome shotgun (WGS) entry which is preliminary data.</text>
</comment>